<dbReference type="EMBL" id="AOPZ01000028">
    <property type="protein sequence ID" value="EPH46119.1"/>
    <property type="molecule type" value="Genomic_DNA"/>
</dbReference>
<reference evidence="3 4" key="1">
    <citation type="submission" date="2013-02" db="EMBL/GenBank/DDBJ databases">
        <title>Draft Genome Sequence of Streptomyces aurantiacus, Which Produces Setomimycin.</title>
        <authorList>
            <person name="Gruening B.A."/>
            <person name="Praeg A."/>
            <person name="Erxleben A."/>
            <person name="Guenther S."/>
            <person name="Mueller M."/>
        </authorList>
    </citation>
    <scope>NUCLEOTIDE SEQUENCE [LARGE SCALE GENOMIC DNA]</scope>
    <source>
        <strain evidence="3 4">JA 4570</strain>
    </source>
</reference>
<evidence type="ECO:0000313" key="4">
    <source>
        <dbReference type="Proteomes" id="UP000014629"/>
    </source>
</evidence>
<protein>
    <recommendedName>
        <fullName evidence="2">Asparagine synthetase domain-containing protein</fullName>
    </recommendedName>
</protein>
<dbReference type="GO" id="GO:0004066">
    <property type="term" value="F:asparagine synthase (glutamine-hydrolyzing) activity"/>
    <property type="evidence" value="ECO:0007669"/>
    <property type="project" value="InterPro"/>
</dbReference>
<accession>S3ZTM9</accession>
<evidence type="ECO:0000313" key="3">
    <source>
        <dbReference type="EMBL" id="EPH46119.1"/>
    </source>
</evidence>
<dbReference type="AlphaFoldDB" id="S3ZTM9"/>
<dbReference type="InterPro" id="IPR014729">
    <property type="entry name" value="Rossmann-like_a/b/a_fold"/>
</dbReference>
<feature type="domain" description="Asparagine synthetase" evidence="2">
    <location>
        <begin position="220"/>
        <end position="582"/>
    </location>
</feature>
<dbReference type="Pfam" id="PF00733">
    <property type="entry name" value="Asn_synthase"/>
    <property type="match status" value="1"/>
</dbReference>
<proteinExistence type="predicted"/>
<dbReference type="Gene3D" id="3.40.50.620">
    <property type="entry name" value="HUPs"/>
    <property type="match status" value="1"/>
</dbReference>
<dbReference type="InterPro" id="IPR001962">
    <property type="entry name" value="Asn_synthase"/>
</dbReference>
<organism evidence="3 4">
    <name type="scientific">Streptomyces aurantiacus JA 4570</name>
    <dbReference type="NCBI Taxonomy" id="1286094"/>
    <lineage>
        <taxon>Bacteria</taxon>
        <taxon>Bacillati</taxon>
        <taxon>Actinomycetota</taxon>
        <taxon>Actinomycetes</taxon>
        <taxon>Kitasatosporales</taxon>
        <taxon>Streptomycetaceae</taxon>
        <taxon>Streptomyces</taxon>
        <taxon>Streptomyces aurantiacus group</taxon>
    </lineage>
</organism>
<feature type="compositionally biased region" description="Basic and acidic residues" evidence="1">
    <location>
        <begin position="607"/>
        <end position="628"/>
    </location>
</feature>
<sequence>MEKLMDVTSAPWFVVLPDQDLSPDLLDRLRNLSGPDALQVVRHPSGRPWLAGRWSDDRMTVCVLGEVRLAVAGICSLNAAELAARAGRIRATADIEAALSGAHGSFHVSASVAGRSYVRGSFTGKRRVYRAQVDGVTVCADRAHVLARLTGAEVDTAQLALRLAGVTVPHPLADSASWRGVGAVPPAEAVELEPGGGARTLRWWQAPAAELPLREAAAGLREALRRAVALRVGPGDVVAADLSGGMDSTSLCFLAAEAGARLVTATLHWSAPTNEDRVYATLAAQRLPHVERLVFAPGDVPACFAGLDERLDPGDGPSLVRRDRLIQRHLAEEMRSRGTRLRLSGHGGDHVVQPPAAYVHGLLRRSPAAGLRHAAGLRARSRQPLGATAKALLDRRSYASWLAHAAGRLREPAPLMDFGWGVRPQLPPWASDRAVESCREQLRAAARDAVPLHRERGRHAWIAGVQQAGLGDVHFSHDAALAGLPQHTPFCDDAVVEAALAARPHEAASPWSYKPLLAAAMDGLVPEPILRRTTKDHCMPEWQEGVRLQRRTLAAWADDSRLVAAGVADEAELRRALLSPGLLSGAVSELETTLVAEGWLRDVEHQETLSRSRDLNDSGDLDHSREMNDAPTAR</sequence>
<keyword evidence="4" id="KW-1185">Reference proteome</keyword>
<dbReference type="GO" id="GO:0006529">
    <property type="term" value="P:asparagine biosynthetic process"/>
    <property type="evidence" value="ECO:0007669"/>
    <property type="project" value="InterPro"/>
</dbReference>
<dbReference type="Proteomes" id="UP000014629">
    <property type="component" value="Unassembled WGS sequence"/>
</dbReference>
<evidence type="ECO:0000256" key="1">
    <source>
        <dbReference type="SAM" id="MobiDB-lite"/>
    </source>
</evidence>
<comment type="caution">
    <text evidence="3">The sequence shown here is derived from an EMBL/GenBank/DDBJ whole genome shotgun (WGS) entry which is preliminary data.</text>
</comment>
<name>S3ZTM9_9ACTN</name>
<gene>
    <name evidence="3" type="ORF">STRAU_0855</name>
</gene>
<dbReference type="PATRIC" id="fig|1286094.4.peg.837"/>
<dbReference type="SUPFAM" id="SSF52402">
    <property type="entry name" value="Adenine nucleotide alpha hydrolases-like"/>
    <property type="match status" value="1"/>
</dbReference>
<feature type="region of interest" description="Disordered" evidence="1">
    <location>
        <begin position="607"/>
        <end position="634"/>
    </location>
</feature>
<evidence type="ECO:0000259" key="2">
    <source>
        <dbReference type="Pfam" id="PF00733"/>
    </source>
</evidence>